<dbReference type="InterPro" id="IPR050272">
    <property type="entry name" value="Isochorismatase-like_hydrls"/>
</dbReference>
<dbReference type="SUPFAM" id="SSF52499">
    <property type="entry name" value="Isochorismatase-like hydrolases"/>
    <property type="match status" value="1"/>
</dbReference>
<dbReference type="PANTHER" id="PTHR43540:SF1">
    <property type="entry name" value="ISOCHORISMATASE HYDROLASE"/>
    <property type="match status" value="1"/>
</dbReference>
<reference evidence="4 5" key="1">
    <citation type="submission" date="2016-09" db="EMBL/GenBank/DDBJ databases">
        <title>Extensive genetic diversity and differential bi-allelic expression allows diatom success in the polar Southern Ocean.</title>
        <authorList>
            <consortium name="DOE Joint Genome Institute"/>
            <person name="Mock T."/>
            <person name="Otillar R.P."/>
            <person name="Strauss J."/>
            <person name="Dupont C."/>
            <person name="Frickenhaus S."/>
            <person name="Maumus F."/>
            <person name="Mcmullan M."/>
            <person name="Sanges R."/>
            <person name="Schmutz J."/>
            <person name="Toseland A."/>
            <person name="Valas R."/>
            <person name="Veluchamy A."/>
            <person name="Ward B.J."/>
            <person name="Allen A."/>
            <person name="Barry K."/>
            <person name="Falciatore A."/>
            <person name="Ferrante M."/>
            <person name="Fortunato A.E."/>
            <person name="Gloeckner G."/>
            <person name="Gruber A."/>
            <person name="Hipkin R."/>
            <person name="Janech M."/>
            <person name="Kroth P."/>
            <person name="Leese F."/>
            <person name="Lindquist E."/>
            <person name="Lyon B.R."/>
            <person name="Martin J."/>
            <person name="Mayer C."/>
            <person name="Parker M."/>
            <person name="Quesneville H."/>
            <person name="Raymond J."/>
            <person name="Uhlig C."/>
            <person name="Valentin K.U."/>
            <person name="Worden A.Z."/>
            <person name="Armbrust E.V."/>
            <person name="Bowler C."/>
            <person name="Green B."/>
            <person name="Moulton V."/>
            <person name="Van Oosterhout C."/>
            <person name="Grigoriev I."/>
        </authorList>
    </citation>
    <scope>NUCLEOTIDE SEQUENCE [LARGE SCALE GENOMIC DNA]</scope>
    <source>
        <strain evidence="4 5">CCMP1102</strain>
    </source>
</reference>
<name>A0A1E7FD08_9STRA</name>
<dbReference type="KEGG" id="fcy:FRACYDRAFT_226299"/>
<keyword evidence="5" id="KW-1185">Reference proteome</keyword>
<dbReference type="GO" id="GO:0016787">
    <property type="term" value="F:hydrolase activity"/>
    <property type="evidence" value="ECO:0007669"/>
    <property type="project" value="UniProtKB-KW"/>
</dbReference>
<organism evidence="4 5">
    <name type="scientific">Fragilariopsis cylindrus CCMP1102</name>
    <dbReference type="NCBI Taxonomy" id="635003"/>
    <lineage>
        <taxon>Eukaryota</taxon>
        <taxon>Sar</taxon>
        <taxon>Stramenopiles</taxon>
        <taxon>Ochrophyta</taxon>
        <taxon>Bacillariophyta</taxon>
        <taxon>Bacillariophyceae</taxon>
        <taxon>Bacillariophycidae</taxon>
        <taxon>Bacillariales</taxon>
        <taxon>Bacillariaceae</taxon>
        <taxon>Fragilariopsis</taxon>
    </lineage>
</organism>
<dbReference type="InterPro" id="IPR000868">
    <property type="entry name" value="Isochorismatase-like_dom"/>
</dbReference>
<gene>
    <name evidence="4" type="ORF">FRACYDRAFT_226299</name>
</gene>
<evidence type="ECO:0000313" key="4">
    <source>
        <dbReference type="EMBL" id="OEU15703.1"/>
    </source>
</evidence>
<comment type="similarity">
    <text evidence="1">Belongs to the isochorismatase family.</text>
</comment>
<dbReference type="CDD" id="cd00431">
    <property type="entry name" value="cysteine_hydrolases"/>
    <property type="match status" value="1"/>
</dbReference>
<evidence type="ECO:0000256" key="2">
    <source>
        <dbReference type="ARBA" id="ARBA00022801"/>
    </source>
</evidence>
<dbReference type="Gene3D" id="3.40.50.850">
    <property type="entry name" value="Isochorismatase-like"/>
    <property type="match status" value="1"/>
</dbReference>
<proteinExistence type="inferred from homology"/>
<feature type="domain" description="Isochorismatase-like" evidence="3">
    <location>
        <begin position="15"/>
        <end position="112"/>
    </location>
</feature>
<evidence type="ECO:0000313" key="5">
    <source>
        <dbReference type="Proteomes" id="UP000095751"/>
    </source>
</evidence>
<protein>
    <submittedName>
        <fullName evidence="4">Isochorismatase hydrolase</fullName>
    </submittedName>
</protein>
<accession>A0A1E7FD08</accession>
<dbReference type="Proteomes" id="UP000095751">
    <property type="component" value="Unassembled WGS sequence"/>
</dbReference>
<evidence type="ECO:0000256" key="1">
    <source>
        <dbReference type="ARBA" id="ARBA00006336"/>
    </source>
</evidence>
<sequence>MTYDEIFLDDYDGCLKPNCSKGRGDIVVPKTACSAFSSTNTNLDMLLRNLFVEQLVICGQLTDQCVESTVRDAADLGYLVTVAEDACAAHTNEQHQRGLSGMKGFCRILSTDEILQETNQSTIIN</sequence>
<dbReference type="PANTHER" id="PTHR43540">
    <property type="entry name" value="PEROXYUREIDOACRYLATE/UREIDOACRYLATE AMIDOHYDROLASE-RELATED"/>
    <property type="match status" value="1"/>
</dbReference>
<dbReference type="OrthoDB" id="43667at2759"/>
<dbReference type="EMBL" id="KV784359">
    <property type="protein sequence ID" value="OEU15703.1"/>
    <property type="molecule type" value="Genomic_DNA"/>
</dbReference>
<dbReference type="InParanoid" id="A0A1E7FD08"/>
<keyword evidence="2 4" id="KW-0378">Hydrolase</keyword>
<dbReference type="InterPro" id="IPR036380">
    <property type="entry name" value="Isochorismatase-like_sf"/>
</dbReference>
<dbReference type="AlphaFoldDB" id="A0A1E7FD08"/>
<dbReference type="Pfam" id="PF00857">
    <property type="entry name" value="Isochorismatase"/>
    <property type="match status" value="1"/>
</dbReference>
<evidence type="ECO:0000259" key="3">
    <source>
        <dbReference type="Pfam" id="PF00857"/>
    </source>
</evidence>